<dbReference type="PANTHER" id="PTHR42923">
    <property type="entry name" value="PROTOPORPHYRINOGEN OXIDASE"/>
    <property type="match status" value="1"/>
</dbReference>
<evidence type="ECO:0000313" key="2">
    <source>
        <dbReference type="EMBL" id="QJR13733.1"/>
    </source>
</evidence>
<protein>
    <recommendedName>
        <fullName evidence="1">Amine oxidase domain-containing protein</fullName>
    </recommendedName>
</protein>
<sequence length="428" mass="48680">MKIAIVGSGIAGNVAAHHLHRRHEITVFEAADHVGGHTHTHAVEQDGRRFAVDTGFIVFNDRTYPRFEALLAELGVATQASSMSFSVRDEASGLEYNGTSLDTLFAQRRNLLRPTFLGMVRDILRFNREAPRLLEAGGGEITLREYLARGRYGRAFTEHYIVPMGAAIWSTDPDRMFGFPARFFVRFLHNHGMLTVNDRPTWRTIRGGSARYVEALTAPFRERIRLSTPVEQIRRLPAGVFVKSRGHETERYDALFLACHADQALALLADPNAVEREVLGAIRYQENEAVLHTDTRLMPRARRAWAAWNYHVLPEERERVALTYNMNILQRLDAREPFLVTLNRSDAIDPARVIARMTYHHPLFTPAAVAAQQRQAEVNGINRTYYCGAYWRNGFHEDGVTSALAALQHFEAEQEPRTRRDLRRAVRG</sequence>
<dbReference type="InterPro" id="IPR036188">
    <property type="entry name" value="FAD/NAD-bd_sf"/>
</dbReference>
<dbReference type="EMBL" id="CP053073">
    <property type="protein sequence ID" value="QJR13733.1"/>
    <property type="molecule type" value="Genomic_DNA"/>
</dbReference>
<dbReference type="Gene3D" id="3.50.50.60">
    <property type="entry name" value="FAD/NAD(P)-binding domain"/>
    <property type="match status" value="1"/>
</dbReference>
<dbReference type="SUPFAM" id="SSF51905">
    <property type="entry name" value="FAD/NAD(P)-binding domain"/>
    <property type="match status" value="1"/>
</dbReference>
<name>A0A6M4H4V3_9PROT</name>
<feature type="domain" description="Amine oxidase" evidence="1">
    <location>
        <begin position="10"/>
        <end position="285"/>
    </location>
</feature>
<dbReference type="Gene3D" id="3.30.70.1990">
    <property type="match status" value="1"/>
</dbReference>
<dbReference type="InParanoid" id="A0A6M4H4V3"/>
<dbReference type="Gene3D" id="1.10.405.20">
    <property type="match status" value="1"/>
</dbReference>
<dbReference type="AlphaFoldDB" id="A0A6M4H4V3"/>
<evidence type="ECO:0000313" key="3">
    <source>
        <dbReference type="Proteomes" id="UP000503096"/>
    </source>
</evidence>
<reference evidence="2 3" key="1">
    <citation type="submission" date="2020-04" db="EMBL/GenBank/DDBJ databases">
        <title>Usitatibacter rugosus gen. nov., sp. nov. and Usitatibacter palustris sp. nov., novel members of Usitatibacteraceae fam. nov. within the order Nitrosomonadales isolated from soil.</title>
        <authorList>
            <person name="Huber K.J."/>
            <person name="Neumann-Schaal M."/>
            <person name="Geppert A."/>
            <person name="Luckner M."/>
            <person name="Wanner G."/>
            <person name="Overmann J."/>
        </authorList>
    </citation>
    <scope>NUCLEOTIDE SEQUENCE [LARGE SCALE GENOMIC DNA]</scope>
    <source>
        <strain evidence="2 3">Swamp67</strain>
    </source>
</reference>
<dbReference type="Proteomes" id="UP000503096">
    <property type="component" value="Chromosome"/>
</dbReference>
<organism evidence="2 3">
    <name type="scientific">Usitatibacter palustris</name>
    <dbReference type="NCBI Taxonomy" id="2732487"/>
    <lineage>
        <taxon>Bacteria</taxon>
        <taxon>Pseudomonadati</taxon>
        <taxon>Pseudomonadota</taxon>
        <taxon>Betaproteobacteria</taxon>
        <taxon>Nitrosomonadales</taxon>
        <taxon>Usitatibacteraceae</taxon>
        <taxon>Usitatibacter</taxon>
    </lineage>
</organism>
<accession>A0A6M4H4V3</accession>
<dbReference type="InterPro" id="IPR050464">
    <property type="entry name" value="Zeta_carotene_desat/Oxidored"/>
</dbReference>
<proteinExistence type="predicted"/>
<evidence type="ECO:0000259" key="1">
    <source>
        <dbReference type="Pfam" id="PF01593"/>
    </source>
</evidence>
<dbReference type="GO" id="GO:0016491">
    <property type="term" value="F:oxidoreductase activity"/>
    <property type="evidence" value="ECO:0007669"/>
    <property type="project" value="InterPro"/>
</dbReference>
<dbReference type="RefSeq" id="WP_171160478.1">
    <property type="nucleotide sequence ID" value="NZ_CP053073.1"/>
</dbReference>
<dbReference type="Pfam" id="PF01593">
    <property type="entry name" value="Amino_oxidase"/>
    <property type="match status" value="1"/>
</dbReference>
<dbReference type="InterPro" id="IPR002937">
    <property type="entry name" value="Amino_oxidase"/>
</dbReference>
<dbReference type="KEGG" id="upl:DSM104440_00523"/>
<dbReference type="PANTHER" id="PTHR42923:SF17">
    <property type="entry name" value="AMINE OXIDASE DOMAIN-CONTAINING PROTEIN"/>
    <property type="match status" value="1"/>
</dbReference>
<keyword evidence="3" id="KW-1185">Reference proteome</keyword>
<gene>
    <name evidence="2" type="ORF">DSM104440_00523</name>
</gene>